<dbReference type="InterPro" id="IPR027417">
    <property type="entry name" value="P-loop_NTPase"/>
</dbReference>
<organism evidence="3 4">
    <name type="scientific">Leptothrix cholodnii (strain ATCC 51168 / LMG 8142 / SP-6)</name>
    <name type="common">Leptothrix discophora (strain SP-6)</name>
    <dbReference type="NCBI Taxonomy" id="395495"/>
    <lineage>
        <taxon>Bacteria</taxon>
        <taxon>Pseudomonadati</taxon>
        <taxon>Pseudomonadota</taxon>
        <taxon>Betaproteobacteria</taxon>
        <taxon>Burkholderiales</taxon>
        <taxon>Sphaerotilaceae</taxon>
        <taxon>Leptothrix</taxon>
    </lineage>
</organism>
<sequence>MLGENALMPLQRLSALESIQAIDTFDAIIDARSPAEYAEDHLPGAVNWPVLDNDERAIVGTIYKQVSAFEARKRGAAMVARRVADHLDRWTADLERGWRPLVYCWRGGDRSGTLAWFLDRVGFRTTLVEGGYKAYRAVVRDQLQTLPAQFDWQVLCGKTGCGKTRLLHALKDAGSQVLDLEAIASHRGSVLGLPPGVVQPSQKRLDTLVWQALRQFDRTRPVFVEGESKKLGQRWLPEQLIERIRSHARCVHVEMPDAARLKLLLEDYAFLKDDPAFFCRQLDSLVELRGREQVKQWQEATRSGGTAQVFAELMALHYDPGYLRSIAHQFKGWENARRLELADGSEASLKAAAMALLRS</sequence>
<protein>
    <submittedName>
        <fullName evidence="3">tRNA 2-selenouridine synthase</fullName>
    </submittedName>
</protein>
<dbReference type="PROSITE" id="PS50206">
    <property type="entry name" value="RHODANESE_3"/>
    <property type="match status" value="1"/>
</dbReference>
<dbReference type="InterPro" id="IPR058840">
    <property type="entry name" value="AAA_SelU"/>
</dbReference>
<dbReference type="Proteomes" id="UP000001693">
    <property type="component" value="Chromosome"/>
</dbReference>
<name>B1Y252_LEPCP</name>
<dbReference type="InterPro" id="IPR017582">
    <property type="entry name" value="SelU"/>
</dbReference>
<dbReference type="Gene3D" id="3.40.250.10">
    <property type="entry name" value="Rhodanese-like domain"/>
    <property type="match status" value="1"/>
</dbReference>
<dbReference type="Pfam" id="PF00581">
    <property type="entry name" value="Rhodanese"/>
    <property type="match status" value="1"/>
</dbReference>
<dbReference type="Pfam" id="PF26341">
    <property type="entry name" value="AAA_SelU"/>
    <property type="match status" value="1"/>
</dbReference>
<dbReference type="InterPro" id="IPR036873">
    <property type="entry name" value="Rhodanese-like_dom_sf"/>
</dbReference>
<keyword evidence="4" id="KW-1185">Reference proteome</keyword>
<feature type="domain" description="Rhodanese" evidence="2">
    <location>
        <begin position="28"/>
        <end position="144"/>
    </location>
</feature>
<dbReference type="KEGG" id="lch:Lcho_2084"/>
<dbReference type="GO" id="GO:0002098">
    <property type="term" value="P:tRNA wobble uridine modification"/>
    <property type="evidence" value="ECO:0007669"/>
    <property type="project" value="InterPro"/>
</dbReference>
<gene>
    <name evidence="3" type="ordered locus">Lcho_2084</name>
</gene>
<evidence type="ECO:0000313" key="3">
    <source>
        <dbReference type="EMBL" id="ACB34351.1"/>
    </source>
</evidence>
<dbReference type="PANTHER" id="PTHR30401">
    <property type="entry name" value="TRNA 2-SELENOURIDINE SYNTHASE"/>
    <property type="match status" value="1"/>
</dbReference>
<dbReference type="CDD" id="cd01520">
    <property type="entry name" value="RHOD_YbbB"/>
    <property type="match status" value="1"/>
</dbReference>
<dbReference type="GO" id="GO:0043828">
    <property type="term" value="F:tRNA 2-selenouridine synthase activity"/>
    <property type="evidence" value="ECO:0007669"/>
    <property type="project" value="InterPro"/>
</dbReference>
<dbReference type="HOGENOM" id="CLU_043456_0_1_4"/>
<evidence type="ECO:0000259" key="2">
    <source>
        <dbReference type="PROSITE" id="PS50206"/>
    </source>
</evidence>
<keyword evidence="1" id="KW-0711">Selenium</keyword>
<dbReference type="SUPFAM" id="SSF52540">
    <property type="entry name" value="P-loop containing nucleoside triphosphate hydrolases"/>
    <property type="match status" value="1"/>
</dbReference>
<dbReference type="STRING" id="395495.Lcho_2084"/>
<dbReference type="NCBIfam" id="TIGR03167">
    <property type="entry name" value="tRNA_sel_U_synt"/>
    <property type="match status" value="1"/>
</dbReference>
<dbReference type="InterPro" id="IPR001763">
    <property type="entry name" value="Rhodanese-like_dom"/>
</dbReference>
<evidence type="ECO:0000256" key="1">
    <source>
        <dbReference type="ARBA" id="ARBA00023266"/>
    </source>
</evidence>
<dbReference type="AlphaFoldDB" id="B1Y252"/>
<dbReference type="SUPFAM" id="SSF52821">
    <property type="entry name" value="Rhodanese/Cell cycle control phosphatase"/>
    <property type="match status" value="1"/>
</dbReference>
<dbReference type="SMART" id="SM00450">
    <property type="entry name" value="RHOD"/>
    <property type="match status" value="1"/>
</dbReference>
<dbReference type="PANTHER" id="PTHR30401:SF0">
    <property type="entry name" value="TRNA 2-SELENOURIDINE SYNTHASE"/>
    <property type="match status" value="1"/>
</dbReference>
<evidence type="ECO:0000313" key="4">
    <source>
        <dbReference type="Proteomes" id="UP000001693"/>
    </source>
</evidence>
<dbReference type="NCBIfam" id="NF008750">
    <property type="entry name" value="PRK11784.1-2"/>
    <property type="match status" value="1"/>
</dbReference>
<accession>B1Y252</accession>
<dbReference type="EMBL" id="CP001013">
    <property type="protein sequence ID" value="ACB34351.1"/>
    <property type="molecule type" value="Genomic_DNA"/>
</dbReference>
<reference evidence="3 4" key="1">
    <citation type="submission" date="2008-03" db="EMBL/GenBank/DDBJ databases">
        <title>Complete sequence of Leptothrix cholodnii SP-6.</title>
        <authorList>
            <consortium name="US DOE Joint Genome Institute"/>
            <person name="Copeland A."/>
            <person name="Lucas S."/>
            <person name="Lapidus A."/>
            <person name="Glavina del Rio T."/>
            <person name="Dalin E."/>
            <person name="Tice H."/>
            <person name="Bruce D."/>
            <person name="Goodwin L."/>
            <person name="Pitluck S."/>
            <person name="Chertkov O."/>
            <person name="Brettin T."/>
            <person name="Detter J.C."/>
            <person name="Han C."/>
            <person name="Kuske C.R."/>
            <person name="Schmutz J."/>
            <person name="Larimer F."/>
            <person name="Land M."/>
            <person name="Hauser L."/>
            <person name="Kyrpides N."/>
            <person name="Lykidis A."/>
            <person name="Emerson D."/>
            <person name="Richardson P."/>
        </authorList>
    </citation>
    <scope>NUCLEOTIDE SEQUENCE [LARGE SCALE GENOMIC DNA]</scope>
    <source>
        <strain evidence="4">ATCC 51168 / LMG 8142 / SP-6</strain>
    </source>
</reference>
<proteinExistence type="predicted"/>
<dbReference type="NCBIfam" id="NF008752">
    <property type="entry name" value="PRK11784.1-4"/>
    <property type="match status" value="1"/>
</dbReference>
<dbReference type="eggNOG" id="COG2603">
    <property type="taxonomic scope" value="Bacteria"/>
</dbReference>